<dbReference type="Gene3D" id="1.20.58.2180">
    <property type="match status" value="1"/>
</dbReference>
<name>A0A351U3Y1_9BACT</name>
<organism evidence="1 2">
    <name type="scientific">Syntrophorhabdus aromaticivorans</name>
    <dbReference type="NCBI Taxonomy" id="328301"/>
    <lineage>
        <taxon>Bacteria</taxon>
        <taxon>Pseudomonadati</taxon>
        <taxon>Thermodesulfobacteriota</taxon>
        <taxon>Syntrophorhabdia</taxon>
        <taxon>Syntrophorhabdales</taxon>
        <taxon>Syntrophorhabdaceae</taxon>
        <taxon>Syntrophorhabdus</taxon>
    </lineage>
</organism>
<dbReference type="InterPro" id="IPR050902">
    <property type="entry name" value="ABC_Transporter_SBP"/>
</dbReference>
<dbReference type="EMBL" id="JAAYEE010000128">
    <property type="protein sequence ID" value="NLW35401.1"/>
    <property type="molecule type" value="Genomic_DNA"/>
</dbReference>
<accession>A0A351U3Y1</accession>
<comment type="caution">
    <text evidence="1">The sequence shown here is derived from an EMBL/GenBank/DDBJ whole genome shotgun (WGS) entry which is preliminary data.</text>
</comment>
<reference evidence="1" key="2">
    <citation type="submission" date="2020-01" db="EMBL/GenBank/DDBJ databases">
        <authorList>
            <person name="Campanaro S."/>
        </authorList>
    </citation>
    <scope>NUCLEOTIDE SEQUENCE</scope>
    <source>
        <strain evidence="1">AS06rmzACSIP_7</strain>
    </source>
</reference>
<gene>
    <name evidence="1" type="ORF">GXY80_07965</name>
</gene>
<evidence type="ECO:0000313" key="2">
    <source>
        <dbReference type="Proteomes" id="UP000777265"/>
    </source>
</evidence>
<dbReference type="PANTHER" id="PTHR30535:SF34">
    <property type="entry name" value="MOLYBDATE-BINDING PROTEIN MOLA"/>
    <property type="match status" value="1"/>
</dbReference>
<dbReference type="SUPFAM" id="SSF53807">
    <property type="entry name" value="Helical backbone' metal receptor"/>
    <property type="match status" value="1"/>
</dbReference>
<dbReference type="PANTHER" id="PTHR30535">
    <property type="entry name" value="VITAMIN B12-BINDING PROTEIN"/>
    <property type="match status" value="1"/>
</dbReference>
<evidence type="ECO:0000313" key="1">
    <source>
        <dbReference type="EMBL" id="NLW35401.1"/>
    </source>
</evidence>
<reference evidence="1" key="1">
    <citation type="journal article" date="2020" name="Biotechnol. Biofuels">
        <title>New insights from the biogas microbiome by comprehensive genome-resolved metagenomics of nearly 1600 species originating from multiple anaerobic digesters.</title>
        <authorList>
            <person name="Campanaro S."/>
            <person name="Treu L."/>
            <person name="Rodriguez-R L.M."/>
            <person name="Kovalovszki A."/>
            <person name="Ziels R.M."/>
            <person name="Maus I."/>
            <person name="Zhu X."/>
            <person name="Kougias P.G."/>
            <person name="Basile A."/>
            <person name="Luo G."/>
            <person name="Schluter A."/>
            <person name="Konstantinidis K.T."/>
            <person name="Angelidaki I."/>
        </authorList>
    </citation>
    <scope>NUCLEOTIDE SEQUENCE</scope>
    <source>
        <strain evidence="1">AS06rmzACSIP_7</strain>
    </source>
</reference>
<protein>
    <submittedName>
        <fullName evidence="1">ABC transporter substrate-binding protein</fullName>
    </submittedName>
</protein>
<dbReference type="GO" id="GO:0071281">
    <property type="term" value="P:cellular response to iron ion"/>
    <property type="evidence" value="ECO:0007669"/>
    <property type="project" value="TreeGrafter"/>
</dbReference>
<dbReference type="Proteomes" id="UP000777265">
    <property type="component" value="Unassembled WGS sequence"/>
</dbReference>
<dbReference type="STRING" id="909663.GCA_000512235_00509"/>
<dbReference type="AlphaFoldDB" id="A0A351U3Y1"/>
<dbReference type="Gene3D" id="3.40.50.1980">
    <property type="entry name" value="Nitrogenase molybdenum iron protein domain"/>
    <property type="match status" value="2"/>
</dbReference>
<dbReference type="InterPro" id="IPR002491">
    <property type="entry name" value="ABC_transptr_periplasmic_BD"/>
</dbReference>
<proteinExistence type="predicted"/>
<sequence>MGLKTRRALQGFLLFLAMIVIAATAESREIRDMVGRKVIVPEAIKKVYSTSPPSTYMIYALDPDLLMALNTPFTEDQKKYLKKNVPDLPAIGGFFGQSQAVNVEVLLKNKPDVAVVWTWKQNIPPQSAQFEEMMQKMGIPVAYLALDNVSGYPDAFSFLGRLFKKEDRAAVLSRYGRDSLSEVRKVVAGVPLSRRPKVYYAEGVDGLSTECADSIHAELIVLAGGRNVHQCKQKSLMGMEKISLEQVMLYDPDVIVTQEKSFHESVFKDQRWRGIRAVRTRQVHLIPKVPFNWFDRPPSFMRFLGLKWLANILYPDAYRINIAKETREFYRLFLGVDLKDEEMRKVLNMN</sequence>
<dbReference type="PROSITE" id="PS50983">
    <property type="entry name" value="FE_B12_PBP"/>
    <property type="match status" value="1"/>
</dbReference>
<dbReference type="Pfam" id="PF01497">
    <property type="entry name" value="Peripla_BP_2"/>
    <property type="match status" value="1"/>
</dbReference>